<dbReference type="Pfam" id="PF13091">
    <property type="entry name" value="PLDc_2"/>
    <property type="match status" value="1"/>
</dbReference>
<protein>
    <submittedName>
        <fullName evidence="7">SNF2-related protein</fullName>
    </submittedName>
</protein>
<proteinExistence type="predicted"/>
<evidence type="ECO:0000256" key="2">
    <source>
        <dbReference type="ARBA" id="ARBA00022801"/>
    </source>
</evidence>
<evidence type="ECO:0000256" key="4">
    <source>
        <dbReference type="ARBA" id="ARBA00022840"/>
    </source>
</evidence>
<keyword evidence="2" id="KW-0378">Hydrolase</keyword>
<dbReference type="Gene3D" id="3.40.50.300">
    <property type="entry name" value="P-loop containing nucleotide triphosphate hydrolases"/>
    <property type="match status" value="1"/>
</dbReference>
<dbReference type="Pfam" id="PF00176">
    <property type="entry name" value="SNF2-rel_dom"/>
    <property type="match status" value="1"/>
</dbReference>
<keyword evidence="3" id="KW-0347">Helicase</keyword>
<dbReference type="Proteomes" id="UP000831390">
    <property type="component" value="Chromosome"/>
</dbReference>
<dbReference type="InterPro" id="IPR049730">
    <property type="entry name" value="SNF2/RAD54-like_C"/>
</dbReference>
<keyword evidence="8" id="KW-1185">Reference proteome</keyword>
<accession>A0ABY4B6A9</accession>
<dbReference type="Pfam" id="PF00271">
    <property type="entry name" value="Helicase_C"/>
    <property type="match status" value="1"/>
</dbReference>
<dbReference type="SUPFAM" id="SSF56024">
    <property type="entry name" value="Phospholipase D/nuclease"/>
    <property type="match status" value="1"/>
</dbReference>
<evidence type="ECO:0000313" key="8">
    <source>
        <dbReference type="Proteomes" id="UP000831390"/>
    </source>
</evidence>
<dbReference type="InterPro" id="IPR038718">
    <property type="entry name" value="SNF2-like_sf"/>
</dbReference>
<keyword evidence="4" id="KW-0067">ATP-binding</keyword>
<evidence type="ECO:0000256" key="3">
    <source>
        <dbReference type="ARBA" id="ARBA00022806"/>
    </source>
</evidence>
<dbReference type="EMBL" id="CP094534">
    <property type="protein sequence ID" value="UOE33298.1"/>
    <property type="molecule type" value="Genomic_DNA"/>
</dbReference>
<dbReference type="RefSeq" id="WP_243512987.1">
    <property type="nucleotide sequence ID" value="NZ_CP094534.1"/>
</dbReference>
<name>A0ABY4B6A9_9BACT</name>
<dbReference type="PROSITE" id="PS51192">
    <property type="entry name" value="HELICASE_ATP_BIND_1"/>
    <property type="match status" value="1"/>
</dbReference>
<dbReference type="InterPro" id="IPR014001">
    <property type="entry name" value="Helicase_ATP-bd"/>
</dbReference>
<dbReference type="SUPFAM" id="SSF52540">
    <property type="entry name" value="P-loop containing nucleoside triphosphate hydrolases"/>
    <property type="match status" value="2"/>
</dbReference>
<dbReference type="SMART" id="SM00490">
    <property type="entry name" value="HELICc"/>
    <property type="match status" value="1"/>
</dbReference>
<dbReference type="InterPro" id="IPR001650">
    <property type="entry name" value="Helicase_C-like"/>
</dbReference>
<feature type="domain" description="Helicase ATP-binding" evidence="5">
    <location>
        <begin position="312"/>
        <end position="482"/>
    </location>
</feature>
<dbReference type="PANTHER" id="PTHR10799">
    <property type="entry name" value="SNF2/RAD54 HELICASE FAMILY"/>
    <property type="match status" value="1"/>
</dbReference>
<evidence type="ECO:0000313" key="7">
    <source>
        <dbReference type="EMBL" id="UOE33298.1"/>
    </source>
</evidence>
<dbReference type="CDD" id="cd18011">
    <property type="entry name" value="DEXDc_RapA"/>
    <property type="match status" value="1"/>
</dbReference>
<dbReference type="InterPro" id="IPR057342">
    <property type="entry name" value="DEXDc_RapA"/>
</dbReference>
<sequence>MSQFDELLFARGIQVRTRQHTDGWEWSTLAKTDMLIFELDNSPTAATNRSYKMQTVNEPAPSLALFKKYASQSREVLLSVAYVDEYMSEELNQLSRTYGFGVRVVSDYSFNSNVYTRGRIRGKIEAVGQFRTSSGPEGEGIMHTKLYVFYLTNGNTVVFSGSANFTANAWLHRNTESPLVIQTGTTDDPHLALMVNAAENSWQKAQTFQNMENLQPGDAVNHPDQGRGEIFKIDGENARVIFNDAIVVVKLADLTRVVDPLTLLASGQGAALAKVKARFLGNYLYAQNCLTGEFEDYRIRPVPHQLLALKKFISAESDGNLLLADDVGLGKTIEAGLIIKDVVRRLGDKARVLILVPASLKAQWLLELREKFGLNFRVWKHDTIPGAEAFSNGSQGCNLLIASYFAAVVGDMEDAIMRHMAPYDLVIVDECHRASNDAVQLWKLLRDMRKAEKINKLLLLSATPHSGDRNKFINLLHLLDQARFPTNDRPLAHERISQPEILQEFVYRNDKLSVTDFKGTPLFRDVMAKAEKVELSAPELEFCELVVAYIERLHQAQQRAQGKLAVQIGFVSGIYRKMLASSWKNVLRSMRARLQYRMMQAAEDSGEIPPIDAFYDDKDDETLKDEREERDIQKLIKQMSSDEYFKGEAESLRAIVAVGAGLEKQKIDTKVDRLKELVNEPEHQDSKFIIFTQFVKTLEVLREALGGREHTAEIQGAISIEDRQREVSKFKNKVRFMISTEAGGEGINLQFAHKIINFDMPWNPSRLQQRIGRVWRYGQEKDVTVINFYVMNAISDQRVMQRLDERVDEMVRNYLLTVTFQHVPEQLRDALVYDLKMRVLGAVQEEKGGEFENIISELNDSLREKRVEQALGRINEAIKMVTAENDYLARSVGTEVRDLVKDMAGFYASPEVQYLQLFAITMAEALGGSMHHDHNQNVHTFTLPESVSRDFGISASLYQDRAFTFEQGRVADAKLGEKFEYFGFGNTFFNELVELCRKAQFGGQTGFAAPLPMTLAGKNAQVLALVTAQVSTILATGSQERTEQYPVCAFVALPSGEQVLPEDLFRADWKAGAARSISLSDGNPNFQQLLLHQQEKIKALRRKDFSLSNVTLDAALA</sequence>
<dbReference type="Gene3D" id="3.30.870.10">
    <property type="entry name" value="Endonuclease Chain A"/>
    <property type="match status" value="1"/>
</dbReference>
<dbReference type="PROSITE" id="PS51194">
    <property type="entry name" value="HELICASE_CTER"/>
    <property type="match status" value="1"/>
</dbReference>
<evidence type="ECO:0000256" key="1">
    <source>
        <dbReference type="ARBA" id="ARBA00022741"/>
    </source>
</evidence>
<keyword evidence="1" id="KW-0547">Nucleotide-binding</keyword>
<dbReference type="SMART" id="SM00487">
    <property type="entry name" value="DEXDc"/>
    <property type="match status" value="1"/>
</dbReference>
<dbReference type="InterPro" id="IPR027417">
    <property type="entry name" value="P-loop_NTPase"/>
</dbReference>
<dbReference type="CDD" id="cd18793">
    <property type="entry name" value="SF2_C_SNF"/>
    <property type="match status" value="1"/>
</dbReference>
<dbReference type="InterPro" id="IPR000330">
    <property type="entry name" value="SNF2_N"/>
</dbReference>
<organism evidence="7 8">
    <name type="scientific">Hymenobacter monticola</name>
    <dbReference type="NCBI Taxonomy" id="1705399"/>
    <lineage>
        <taxon>Bacteria</taxon>
        <taxon>Pseudomonadati</taxon>
        <taxon>Bacteroidota</taxon>
        <taxon>Cytophagia</taxon>
        <taxon>Cytophagales</taxon>
        <taxon>Hymenobacteraceae</taxon>
        <taxon>Hymenobacter</taxon>
    </lineage>
</organism>
<feature type="domain" description="Helicase C-terminal" evidence="6">
    <location>
        <begin position="673"/>
        <end position="831"/>
    </location>
</feature>
<gene>
    <name evidence="7" type="ORF">MTP16_19500</name>
</gene>
<evidence type="ECO:0000259" key="6">
    <source>
        <dbReference type="PROSITE" id="PS51194"/>
    </source>
</evidence>
<dbReference type="Gene3D" id="3.40.50.10810">
    <property type="entry name" value="Tandem AAA-ATPase domain"/>
    <property type="match status" value="1"/>
</dbReference>
<evidence type="ECO:0000259" key="5">
    <source>
        <dbReference type="PROSITE" id="PS51192"/>
    </source>
</evidence>
<reference evidence="7 8" key="1">
    <citation type="submission" date="2022-03" db="EMBL/GenBank/DDBJ databases">
        <title>Hymenobactersp. isolated from the air.</title>
        <authorList>
            <person name="Won M."/>
            <person name="Kwon S.-W."/>
        </authorList>
    </citation>
    <scope>NUCLEOTIDE SEQUENCE [LARGE SCALE GENOMIC DNA]</scope>
    <source>
        <strain evidence="7 8">KACC 22596</strain>
    </source>
</reference>
<dbReference type="InterPro" id="IPR025202">
    <property type="entry name" value="PLD-like_dom"/>
</dbReference>